<evidence type="ECO:0000256" key="2">
    <source>
        <dbReference type="ARBA" id="ARBA00022695"/>
    </source>
</evidence>
<dbReference type="EC" id="2.7.7.59" evidence="7"/>
<dbReference type="Proteomes" id="UP000031643">
    <property type="component" value="Chromosome"/>
</dbReference>
<dbReference type="RefSeq" id="WP_052464055.1">
    <property type="nucleotide sequence ID" value="NZ_AP014648.1"/>
</dbReference>
<feature type="domain" description="ACT" evidence="8">
    <location>
        <begin position="846"/>
        <end position="926"/>
    </location>
</feature>
<evidence type="ECO:0000256" key="7">
    <source>
        <dbReference type="HAMAP-Rule" id="MF_00277"/>
    </source>
</evidence>
<dbReference type="HOGENOM" id="CLU_012833_1_0_5"/>
<keyword evidence="4 7" id="KW-0378">Hydrolase</keyword>
<comment type="cofactor">
    <cofactor evidence="7">
        <name>Mg(2+)</name>
        <dbReference type="ChEBI" id="CHEBI:18420"/>
    </cofactor>
</comment>
<dbReference type="Pfam" id="PF24931">
    <property type="entry name" value="ACT_ACR9_3rd"/>
    <property type="match status" value="1"/>
</dbReference>
<evidence type="ECO:0000313" key="11">
    <source>
        <dbReference type="Proteomes" id="UP000031643"/>
    </source>
</evidence>
<dbReference type="SUPFAM" id="SSF81301">
    <property type="entry name" value="Nucleotidyltransferase"/>
    <property type="match status" value="1"/>
</dbReference>
<dbReference type="Pfam" id="PF08335">
    <property type="entry name" value="GlnD_UR_UTase"/>
    <property type="match status" value="1"/>
</dbReference>
<dbReference type="HAMAP" id="MF_00277">
    <property type="entry name" value="PII_uridylyl_transf"/>
    <property type="match status" value="1"/>
</dbReference>
<dbReference type="KEGG" id="mcg:GL4_0466"/>
<dbReference type="InterPro" id="IPR010043">
    <property type="entry name" value="UTase/UR"/>
</dbReference>
<dbReference type="InterPro" id="IPR043519">
    <property type="entry name" value="NT_sf"/>
</dbReference>
<dbReference type="NCBIfam" id="TIGR01693">
    <property type="entry name" value="UTase_glnD"/>
    <property type="match status" value="1"/>
</dbReference>
<accession>A0A0A8JYR3</accession>
<feature type="region of interest" description="Uridylyltransferase" evidence="7">
    <location>
        <begin position="1"/>
        <end position="376"/>
    </location>
</feature>
<feature type="domain" description="HD" evidence="9">
    <location>
        <begin position="495"/>
        <end position="617"/>
    </location>
</feature>
<evidence type="ECO:0000256" key="3">
    <source>
        <dbReference type="ARBA" id="ARBA00022737"/>
    </source>
</evidence>
<comment type="domain">
    <text evidence="7">Has four distinct domains: an N-terminal nucleotidyltransferase (NT) domain responsible for UTase activity, a central HD domain that encodes UR activity, and two C-terminal ACT domains that seem to have a role in glutamine sensing.</text>
</comment>
<comment type="similarity">
    <text evidence="7">Belongs to the GlnD family.</text>
</comment>
<proteinExistence type="inferred from homology"/>
<keyword evidence="1 7" id="KW-0808">Transferase</keyword>
<evidence type="ECO:0000256" key="1">
    <source>
        <dbReference type="ARBA" id="ARBA00022679"/>
    </source>
</evidence>
<dbReference type="CDD" id="cd00077">
    <property type="entry name" value="HDc"/>
    <property type="match status" value="1"/>
</dbReference>
<gene>
    <name evidence="7" type="primary">glnD</name>
    <name evidence="10" type="ORF">GL4_0466</name>
</gene>
<dbReference type="GO" id="GO:0008081">
    <property type="term" value="F:phosphoric diester hydrolase activity"/>
    <property type="evidence" value="ECO:0007669"/>
    <property type="project" value="UniProtKB-UniRule"/>
</dbReference>
<dbReference type="CDD" id="cd04899">
    <property type="entry name" value="ACT_ACR-UUR-like_2"/>
    <property type="match status" value="1"/>
</dbReference>
<evidence type="ECO:0000256" key="6">
    <source>
        <dbReference type="ARBA" id="ARBA00023268"/>
    </source>
</evidence>
<dbReference type="CDD" id="cd05401">
    <property type="entry name" value="NT_GlnE_GlnD_like"/>
    <property type="match status" value="1"/>
</dbReference>
<dbReference type="GO" id="GO:0008773">
    <property type="term" value="F:[protein-PII] uridylyltransferase activity"/>
    <property type="evidence" value="ECO:0007669"/>
    <property type="project" value="UniProtKB-UniRule"/>
</dbReference>
<dbReference type="NCBIfam" id="NF003467">
    <property type="entry name" value="PRK05092.1"/>
    <property type="match status" value="1"/>
</dbReference>
<keyword evidence="2 7" id="KW-0548">Nucleotidyltransferase</keyword>
<dbReference type="SUPFAM" id="SSF81593">
    <property type="entry name" value="Nucleotidyltransferase substrate binding subunit/domain"/>
    <property type="match status" value="1"/>
</dbReference>
<dbReference type="PROSITE" id="PS51671">
    <property type="entry name" value="ACT"/>
    <property type="match status" value="2"/>
</dbReference>
<dbReference type="InterPro" id="IPR002912">
    <property type="entry name" value="ACT_dom"/>
</dbReference>
<dbReference type="PROSITE" id="PS51831">
    <property type="entry name" value="HD"/>
    <property type="match status" value="1"/>
</dbReference>
<dbReference type="OrthoDB" id="9758038at2"/>
<evidence type="ECO:0000259" key="9">
    <source>
        <dbReference type="PROSITE" id="PS51831"/>
    </source>
</evidence>
<protein>
    <recommendedName>
        <fullName evidence="7">Bifunctional uridylyltransferase/uridylyl-removing enzyme</fullName>
        <shortName evidence="7">UTase/UR</shortName>
    </recommendedName>
    <alternativeName>
        <fullName evidence="7">Bifunctional [protein-PII] modification enzyme</fullName>
    </alternativeName>
    <alternativeName>
        <fullName evidence="7">Bifunctional nitrogen sensor protein</fullName>
    </alternativeName>
    <domain>
        <recommendedName>
            <fullName evidence="7">[Protein-PII] uridylyltransferase</fullName>
            <shortName evidence="7">PII uridylyltransferase</shortName>
            <shortName evidence="7">UTase</shortName>
            <ecNumber evidence="7">2.7.7.59</ecNumber>
        </recommendedName>
    </domain>
    <domain>
        <recommendedName>
            <fullName evidence="7">[Protein-PII]-UMP uridylyl-removing enzyme</fullName>
            <shortName evidence="7">UR</shortName>
            <ecNumber evidence="7">3.1.4.-</ecNumber>
        </recommendedName>
    </domain>
</protein>
<dbReference type="PANTHER" id="PTHR47320">
    <property type="entry name" value="BIFUNCTIONAL URIDYLYLTRANSFERASE/URIDYLYL-REMOVING ENZYME"/>
    <property type="match status" value="1"/>
</dbReference>
<dbReference type="EC" id="3.1.4.-" evidence="7"/>
<dbReference type="InterPro" id="IPR003607">
    <property type="entry name" value="HD/PDEase_dom"/>
</dbReference>
<evidence type="ECO:0000313" key="10">
    <source>
        <dbReference type="EMBL" id="BAQ15933.1"/>
    </source>
</evidence>
<dbReference type="CDD" id="cd04900">
    <property type="entry name" value="ACT_UUR-like_1"/>
    <property type="match status" value="1"/>
</dbReference>
<comment type="caution">
    <text evidence="7">Lacks conserved residue(s) required for the propagation of feature annotation.</text>
</comment>
<sequence length="926" mass="104789">MDQAVIKRAPYLDFDLLREQADDVARTHAGQDTQMRAALVEFLKPRVEEARSLAKAQLDDDGDGRACAAGLSAFQDELIRLAYDFTTRHVYRAENPSMSERMAVVAQGGYGRGLLAPGSDIDLLFLLPYKQTAWGESVAEYILYLLWDLGFTVGHAARTISQCVRLSMADMTIRTALLDARLILGDEKLFAEFLHRYRREVLDVDARAFVEAKLAEQHARHSRSGASRYLVEPNIKEGTGGLRDLHTLHWLAKHIYPDQAEEEFVEAGVFTHAEYASFRRCEFFLWTVRCHLHFLTDREEDRLSFDLQRAMAERLGYRDHAGLSGVERFMKHYFMIALEVGQLTRIVCTALELKQLKSVPSLDALLAPFDWRRRAKLRRTSDFRIDNGRISAVAKDAFKTDPVNFIRLFVVADESQAALSPEVLRQIRANFRYIDEDLRQDPTANKLFMKLLTSARDPEVALRKMTEAGVLGRFLPEWGRVVSMMQFNMYHHFTVNEHLVRTIGYLDAIERGKLAAEHPLASEIIKTIDNRRALYVAALLHDVAKGRDEDHSIAGARIARELCPRLGLTRSETETVSWLIEQHLTMSLFAQSRDLNDPKTISDFVEIVQSRERLKLLLILTVCDICAVGPGTWTGWKGQLLRTLYYEVEPILSGGHTALTRSQRLQRTQAALREKLADWPQEELDRFIDRHYPAYWLRTDLDVIAEHAELMRSAEQQNSVIATHIATDAFRGVTQLTLLAPNHPWLLAMVAGACTGAGANIADAQISTTRDGMALDTIHLQREFDHAEDEERRARKIAGSIERMLMGETDVVDVIKAKVLGTSRLSAFSVEPQVIIDNTLSDALTVIEINGLDRPGLLYEITREISNLNLDIASAHIATFGEKAVDVFYVTDLTGKKIGSSSRESLIRERLTRVLVETQEPELEVL</sequence>
<dbReference type="Gene3D" id="3.30.460.10">
    <property type="entry name" value="Beta Polymerase, domain 2"/>
    <property type="match status" value="1"/>
</dbReference>
<keyword evidence="11" id="KW-1185">Reference proteome</keyword>
<dbReference type="InterPro" id="IPR006674">
    <property type="entry name" value="HD_domain"/>
</dbReference>
<dbReference type="Gene3D" id="3.30.70.260">
    <property type="match status" value="1"/>
</dbReference>
<evidence type="ECO:0000256" key="4">
    <source>
        <dbReference type="ARBA" id="ARBA00022801"/>
    </source>
</evidence>
<dbReference type="Gene3D" id="1.10.3090.10">
    <property type="entry name" value="cca-adding enzyme, domain 2"/>
    <property type="match status" value="1"/>
</dbReference>
<evidence type="ECO:0000259" key="8">
    <source>
        <dbReference type="PROSITE" id="PS51671"/>
    </source>
</evidence>
<keyword evidence="6 7" id="KW-0511">Multifunctional enzyme</keyword>
<dbReference type="SUPFAM" id="SSF81891">
    <property type="entry name" value="Poly A polymerase C-terminal region-like"/>
    <property type="match status" value="1"/>
</dbReference>
<dbReference type="AlphaFoldDB" id="A0A0A8JYR3"/>
<comment type="activity regulation">
    <text evidence="7">Uridylyltransferase (UTase) activity is inhibited by glutamine, while glutamine activates uridylyl-removing (UR) activity.</text>
</comment>
<keyword evidence="3" id="KW-0677">Repeat</keyword>
<dbReference type="PIRSF" id="PIRSF006288">
    <property type="entry name" value="PII_uridyltransf"/>
    <property type="match status" value="1"/>
</dbReference>
<dbReference type="InterPro" id="IPR045865">
    <property type="entry name" value="ACT-like_dom_sf"/>
</dbReference>
<dbReference type="EMBL" id="AP014648">
    <property type="protein sequence ID" value="BAQ15933.1"/>
    <property type="molecule type" value="Genomic_DNA"/>
</dbReference>
<dbReference type="STRING" id="1384459.GL4_0466"/>
<dbReference type="SMART" id="SM00471">
    <property type="entry name" value="HDc"/>
    <property type="match status" value="1"/>
</dbReference>
<comment type="catalytic activity">
    <reaction evidence="7">
        <text>[protein-PII]-uridylyl-L-tyrosine + H2O = [protein-PII]-L-tyrosine + UMP + H(+)</text>
        <dbReference type="Rhea" id="RHEA:48600"/>
        <dbReference type="Rhea" id="RHEA-COMP:12147"/>
        <dbReference type="Rhea" id="RHEA-COMP:12148"/>
        <dbReference type="ChEBI" id="CHEBI:15377"/>
        <dbReference type="ChEBI" id="CHEBI:15378"/>
        <dbReference type="ChEBI" id="CHEBI:46858"/>
        <dbReference type="ChEBI" id="CHEBI:57865"/>
        <dbReference type="ChEBI" id="CHEBI:90602"/>
    </reaction>
</comment>
<dbReference type="Pfam" id="PF01966">
    <property type="entry name" value="HD"/>
    <property type="match status" value="1"/>
</dbReference>
<evidence type="ECO:0000256" key="5">
    <source>
        <dbReference type="ARBA" id="ARBA00022842"/>
    </source>
</evidence>
<comment type="catalytic activity">
    <reaction evidence="7">
        <text>[protein-PII]-L-tyrosine + UTP = [protein-PII]-uridylyl-L-tyrosine + diphosphate</text>
        <dbReference type="Rhea" id="RHEA:13673"/>
        <dbReference type="Rhea" id="RHEA-COMP:12147"/>
        <dbReference type="Rhea" id="RHEA-COMP:12148"/>
        <dbReference type="ChEBI" id="CHEBI:33019"/>
        <dbReference type="ChEBI" id="CHEBI:46398"/>
        <dbReference type="ChEBI" id="CHEBI:46858"/>
        <dbReference type="ChEBI" id="CHEBI:90602"/>
        <dbReference type="EC" id="2.7.7.59"/>
    </reaction>
</comment>
<organism evidence="10 11">
    <name type="scientific">Methyloceanibacter caenitepidi</name>
    <dbReference type="NCBI Taxonomy" id="1384459"/>
    <lineage>
        <taxon>Bacteria</taxon>
        <taxon>Pseudomonadati</taxon>
        <taxon>Pseudomonadota</taxon>
        <taxon>Alphaproteobacteria</taxon>
        <taxon>Hyphomicrobiales</taxon>
        <taxon>Hyphomicrobiaceae</taxon>
        <taxon>Methyloceanibacter</taxon>
    </lineage>
</organism>
<dbReference type="InterPro" id="IPR013546">
    <property type="entry name" value="PII_UdlTrfase/GS_AdlTrfase"/>
</dbReference>
<feature type="domain" description="ACT" evidence="8">
    <location>
        <begin position="735"/>
        <end position="816"/>
    </location>
</feature>
<name>A0A0A8JYR3_9HYPH</name>
<reference evidence="10 11" key="1">
    <citation type="submission" date="2014-09" db="EMBL/GenBank/DDBJ databases">
        <title>Genome sequencing of Methyloceanibacter caenitepidi Gela4.</title>
        <authorList>
            <person name="Takeuchi M."/>
            <person name="Susumu S."/>
            <person name="Kamagata Y."/>
            <person name="Oshima K."/>
            <person name="Hattori M."/>
            <person name="Iwasaki W."/>
        </authorList>
    </citation>
    <scope>NUCLEOTIDE SEQUENCE [LARGE SCALE GENOMIC DNA]</scope>
    <source>
        <strain evidence="10 11">Gela4</strain>
    </source>
</reference>
<keyword evidence="5 7" id="KW-0460">Magnesium</keyword>
<dbReference type="PANTHER" id="PTHR47320:SF1">
    <property type="entry name" value="BIFUNCTIONAL URIDYLYLTRANSFERASE_URIDYLYL-REMOVING ENZYME"/>
    <property type="match status" value="1"/>
</dbReference>
<dbReference type="GO" id="GO:0006808">
    <property type="term" value="P:regulation of nitrogen utilization"/>
    <property type="evidence" value="ECO:0007669"/>
    <property type="project" value="UniProtKB-UniRule"/>
</dbReference>
<comment type="function">
    <text evidence="7">Modifies, by uridylylation and deuridylylation, the PII regulatory proteins (GlnB and homologs), in response to the nitrogen status of the cell that GlnD senses through the glutamine level. Under low glutamine levels, catalyzes the conversion of the PII proteins and UTP to PII-UMP and PPi, while under higher glutamine levels, GlnD hydrolyzes PII-UMP to PII and UMP (deuridylylation). Thus, controls uridylylation state and activity of the PII proteins, and plays an important role in the regulation of nitrogen metabolism.</text>
</comment>
<dbReference type="SUPFAM" id="SSF55021">
    <property type="entry name" value="ACT-like"/>
    <property type="match status" value="2"/>
</dbReference>